<sequence length="88" mass="9867">MSRVVRQAIREALKARGITQEQLAELLTELRRQRDPAAPAVSRVVINRALNTNTDLPPLLQDALSVLQLEVVVEPKKEMTPRDPTDSE</sequence>
<evidence type="ECO:0000313" key="2">
    <source>
        <dbReference type="EMBL" id="GAA5501117.1"/>
    </source>
</evidence>
<comment type="caution">
    <text evidence="2">The sequence shown here is derived from an EMBL/GenBank/DDBJ whole genome shotgun (WGS) entry which is preliminary data.</text>
</comment>
<dbReference type="EMBL" id="BAABRN010000006">
    <property type="protein sequence ID" value="GAA5501117.1"/>
    <property type="molecule type" value="Genomic_DNA"/>
</dbReference>
<evidence type="ECO:0000313" key="3">
    <source>
        <dbReference type="Proteomes" id="UP001458946"/>
    </source>
</evidence>
<dbReference type="RefSeq" id="WP_353541091.1">
    <property type="nucleotide sequence ID" value="NZ_BAABRN010000006.1"/>
</dbReference>
<dbReference type="PROSITE" id="PS50943">
    <property type="entry name" value="HTH_CROC1"/>
    <property type="match status" value="1"/>
</dbReference>
<proteinExistence type="predicted"/>
<accession>A0ABP9V780</accession>
<name>A0ABP9V780_9DEIO</name>
<dbReference type="InterPro" id="IPR001387">
    <property type="entry name" value="Cro/C1-type_HTH"/>
</dbReference>
<protein>
    <recommendedName>
        <fullName evidence="1">HTH cro/C1-type domain-containing protein</fullName>
    </recommendedName>
</protein>
<keyword evidence="3" id="KW-1185">Reference proteome</keyword>
<feature type="domain" description="HTH cro/C1-type" evidence="1">
    <location>
        <begin position="9"/>
        <end position="27"/>
    </location>
</feature>
<organism evidence="2 3">
    <name type="scientific">Deinococcus xinjiangensis</name>
    <dbReference type="NCBI Taxonomy" id="457454"/>
    <lineage>
        <taxon>Bacteria</taxon>
        <taxon>Thermotogati</taxon>
        <taxon>Deinococcota</taxon>
        <taxon>Deinococci</taxon>
        <taxon>Deinococcales</taxon>
        <taxon>Deinococcaceae</taxon>
        <taxon>Deinococcus</taxon>
    </lineage>
</organism>
<dbReference type="Proteomes" id="UP001458946">
    <property type="component" value="Unassembled WGS sequence"/>
</dbReference>
<reference evidence="2 3" key="1">
    <citation type="submission" date="2024-02" db="EMBL/GenBank/DDBJ databases">
        <title>Deinococcus xinjiangensis NBRC 107630.</title>
        <authorList>
            <person name="Ichikawa N."/>
            <person name="Katano-Makiyama Y."/>
            <person name="Hidaka K."/>
        </authorList>
    </citation>
    <scope>NUCLEOTIDE SEQUENCE [LARGE SCALE GENOMIC DNA]</scope>
    <source>
        <strain evidence="2 3">NBRC 107630</strain>
    </source>
</reference>
<evidence type="ECO:0000259" key="1">
    <source>
        <dbReference type="PROSITE" id="PS50943"/>
    </source>
</evidence>
<gene>
    <name evidence="2" type="ORF">Dxin01_00848</name>
</gene>